<name>A0AAN2C973_UNVUL</name>
<sequence>MWEKLELDRELDFDQAIQAAHPVAEDGLARFVVVGAAVGAAVGVFHAPTIGRRDATIVALHSHT</sequence>
<organism evidence="2 3">
    <name type="scientific">Vulcanimicrobium alpinum</name>
    <dbReference type="NCBI Taxonomy" id="3016050"/>
    <lineage>
        <taxon>Bacteria</taxon>
        <taxon>Bacillati</taxon>
        <taxon>Vulcanimicrobiota</taxon>
        <taxon>Vulcanimicrobiia</taxon>
        <taxon>Vulcanimicrobiales</taxon>
        <taxon>Vulcanimicrobiaceae</taxon>
        <taxon>Vulcanimicrobium</taxon>
    </lineage>
</organism>
<dbReference type="AlphaFoldDB" id="A0AAN2C973"/>
<keyword evidence="1" id="KW-0472">Membrane</keyword>
<dbReference type="KEGG" id="vab:WPS_12900"/>
<evidence type="ECO:0000313" key="2">
    <source>
        <dbReference type="EMBL" id="BDE06014.1"/>
    </source>
</evidence>
<feature type="transmembrane region" description="Helical" evidence="1">
    <location>
        <begin position="28"/>
        <end position="47"/>
    </location>
</feature>
<keyword evidence="1" id="KW-1133">Transmembrane helix</keyword>
<accession>A0AAN2C973</accession>
<reference evidence="2 3" key="1">
    <citation type="journal article" date="2022" name="ISME Commun">
        <title>Vulcanimicrobium alpinus gen. nov. sp. nov., the first cultivated representative of the candidate phylum 'Eremiobacterota', is a metabolically versatile aerobic anoxygenic phototroph.</title>
        <authorList>
            <person name="Yabe S."/>
            <person name="Muto K."/>
            <person name="Abe K."/>
            <person name="Yokota A."/>
            <person name="Staudigel H."/>
            <person name="Tebo B.M."/>
        </authorList>
    </citation>
    <scope>NUCLEOTIDE SEQUENCE [LARGE SCALE GENOMIC DNA]</scope>
    <source>
        <strain evidence="2 3">WC8-2</strain>
    </source>
</reference>
<keyword evidence="3" id="KW-1185">Reference proteome</keyword>
<proteinExistence type="predicted"/>
<evidence type="ECO:0000256" key="1">
    <source>
        <dbReference type="SAM" id="Phobius"/>
    </source>
</evidence>
<keyword evidence="1" id="KW-0812">Transmembrane</keyword>
<dbReference type="Proteomes" id="UP001317532">
    <property type="component" value="Chromosome"/>
</dbReference>
<gene>
    <name evidence="2" type="ORF">WPS_12900</name>
</gene>
<evidence type="ECO:0000313" key="3">
    <source>
        <dbReference type="Proteomes" id="UP001317532"/>
    </source>
</evidence>
<protein>
    <submittedName>
        <fullName evidence="2">Uncharacterized protein</fullName>
    </submittedName>
</protein>
<dbReference type="EMBL" id="AP025523">
    <property type="protein sequence ID" value="BDE06014.1"/>
    <property type="molecule type" value="Genomic_DNA"/>
</dbReference>